<dbReference type="CDD" id="cd01335">
    <property type="entry name" value="Radical_SAM"/>
    <property type="match status" value="1"/>
</dbReference>
<keyword evidence="6 12" id="KW-0408">Iron</keyword>
<dbReference type="HAMAP" id="MF_01864">
    <property type="entry name" value="tRNA_metthiotr_MiaB"/>
    <property type="match status" value="1"/>
</dbReference>
<keyword evidence="12" id="KW-0963">Cytoplasm</keyword>
<dbReference type="AlphaFoldDB" id="A0A933I8T4"/>
<evidence type="ECO:0000256" key="2">
    <source>
        <dbReference type="ARBA" id="ARBA00022485"/>
    </source>
</evidence>
<evidence type="ECO:0000256" key="9">
    <source>
        <dbReference type="ARBA" id="ARBA00068570"/>
    </source>
</evidence>
<dbReference type="Pfam" id="PF04055">
    <property type="entry name" value="Radical_SAM"/>
    <property type="match status" value="1"/>
</dbReference>
<dbReference type="InterPro" id="IPR012340">
    <property type="entry name" value="NA-bd_OB-fold"/>
</dbReference>
<keyword evidence="12" id="KW-0819">tRNA processing</keyword>
<evidence type="ECO:0000256" key="1">
    <source>
        <dbReference type="ARBA" id="ARBA00003234"/>
    </source>
</evidence>
<feature type="domain" description="Radical SAM core" evidence="15">
    <location>
        <begin position="142"/>
        <end position="369"/>
    </location>
</feature>
<dbReference type="NCBIfam" id="TIGR01574">
    <property type="entry name" value="miaB-methiolase"/>
    <property type="match status" value="1"/>
</dbReference>
<evidence type="ECO:0000259" key="14">
    <source>
        <dbReference type="PROSITE" id="PS51449"/>
    </source>
</evidence>
<feature type="domain" description="MTTase N-terminal" evidence="14">
    <location>
        <begin position="3"/>
        <end position="119"/>
    </location>
</feature>
<feature type="binding site" evidence="12">
    <location>
        <position position="48"/>
    </location>
    <ligand>
        <name>[4Fe-4S] cluster</name>
        <dbReference type="ChEBI" id="CHEBI:49883"/>
        <label>1</label>
    </ligand>
</feature>
<keyword evidence="7 12" id="KW-0411">Iron-sulfur</keyword>
<dbReference type="PROSITE" id="PS01278">
    <property type="entry name" value="MTTASE_RADICAL"/>
    <property type="match status" value="1"/>
</dbReference>
<dbReference type="SUPFAM" id="SSF102114">
    <property type="entry name" value="Radical SAM enzymes"/>
    <property type="match status" value="1"/>
</dbReference>
<evidence type="ECO:0000256" key="10">
    <source>
        <dbReference type="ARBA" id="ARBA00080698"/>
    </source>
</evidence>
<dbReference type="Proteomes" id="UP000736328">
    <property type="component" value="Unassembled WGS sequence"/>
</dbReference>
<evidence type="ECO:0000259" key="13">
    <source>
        <dbReference type="PROSITE" id="PS50926"/>
    </source>
</evidence>
<feature type="binding site" evidence="12">
    <location>
        <position position="156"/>
    </location>
    <ligand>
        <name>[4Fe-4S] cluster</name>
        <dbReference type="ChEBI" id="CHEBI:49883"/>
        <label>2</label>
        <note>4Fe-4S-S-AdoMet</note>
    </ligand>
</feature>
<dbReference type="SFLD" id="SFLDG01082">
    <property type="entry name" value="B12-binding_domain_containing"/>
    <property type="match status" value="1"/>
</dbReference>
<dbReference type="InterPro" id="IPR038135">
    <property type="entry name" value="Methylthiotransferase_N_sf"/>
</dbReference>
<dbReference type="SFLD" id="SFLDG01061">
    <property type="entry name" value="methylthiotransferase"/>
    <property type="match status" value="1"/>
</dbReference>
<comment type="subcellular location">
    <subcellularLocation>
        <location evidence="12">Cytoplasm</location>
    </subcellularLocation>
</comment>
<evidence type="ECO:0000259" key="15">
    <source>
        <dbReference type="PROSITE" id="PS51918"/>
    </source>
</evidence>
<dbReference type="NCBIfam" id="TIGR00089">
    <property type="entry name" value="MiaB/RimO family radical SAM methylthiotransferase"/>
    <property type="match status" value="1"/>
</dbReference>
<comment type="function">
    <text evidence="1 12">Catalyzes the methylthiolation of N6-(dimethylallyl)adenosine (i(6)A), leading to the formation of 2-methylthio-N6-(dimethylallyl)adenosine (ms(2)i(6)A) at position 37 in tRNAs that read codons beginning with uridine.</text>
</comment>
<dbReference type="FunFam" id="3.80.30.20:FF:000001">
    <property type="entry name" value="tRNA-2-methylthio-N(6)-dimethylallyladenosine synthase 2"/>
    <property type="match status" value="1"/>
</dbReference>
<evidence type="ECO:0000313" key="16">
    <source>
        <dbReference type="EMBL" id="MBI4725955.1"/>
    </source>
</evidence>
<keyword evidence="4 12" id="KW-0949">S-adenosyl-L-methionine</keyword>
<organism evidence="16 17">
    <name type="scientific">candidate division TA06 bacterium</name>
    <dbReference type="NCBI Taxonomy" id="2250710"/>
    <lineage>
        <taxon>Bacteria</taxon>
        <taxon>Bacteria division TA06</taxon>
    </lineage>
</organism>
<dbReference type="GO" id="GO:0005829">
    <property type="term" value="C:cytosol"/>
    <property type="evidence" value="ECO:0007669"/>
    <property type="project" value="TreeGrafter"/>
</dbReference>
<dbReference type="InterPro" id="IPR006463">
    <property type="entry name" value="MiaB_methiolase"/>
</dbReference>
<dbReference type="Gene3D" id="3.40.50.12160">
    <property type="entry name" value="Methylthiotransferase, N-terminal domain"/>
    <property type="match status" value="1"/>
</dbReference>
<dbReference type="EMBL" id="JACQXR010000019">
    <property type="protein sequence ID" value="MBI4725955.1"/>
    <property type="molecule type" value="Genomic_DNA"/>
</dbReference>
<evidence type="ECO:0000313" key="17">
    <source>
        <dbReference type="Proteomes" id="UP000736328"/>
    </source>
</evidence>
<evidence type="ECO:0000256" key="11">
    <source>
        <dbReference type="ARBA" id="ARBA00081141"/>
    </source>
</evidence>
<evidence type="ECO:0000256" key="12">
    <source>
        <dbReference type="HAMAP-Rule" id="MF_01864"/>
    </source>
</evidence>
<dbReference type="InterPro" id="IPR006638">
    <property type="entry name" value="Elp3/MiaA/NifB-like_rSAM"/>
</dbReference>
<keyword evidence="5 12" id="KW-0479">Metal-binding</keyword>
<dbReference type="PROSITE" id="PS51918">
    <property type="entry name" value="RADICAL_SAM"/>
    <property type="match status" value="1"/>
</dbReference>
<comment type="catalytic activity">
    <reaction evidence="12">
        <text>N(6)-dimethylallyladenosine(37) in tRNA + (sulfur carrier)-SH + AH2 + 2 S-adenosyl-L-methionine = 2-methylsulfanyl-N(6)-dimethylallyladenosine(37) in tRNA + (sulfur carrier)-H + 5'-deoxyadenosine + L-methionine + A + S-adenosyl-L-homocysteine + 2 H(+)</text>
        <dbReference type="Rhea" id="RHEA:37067"/>
        <dbReference type="Rhea" id="RHEA-COMP:10375"/>
        <dbReference type="Rhea" id="RHEA-COMP:10376"/>
        <dbReference type="Rhea" id="RHEA-COMP:14737"/>
        <dbReference type="Rhea" id="RHEA-COMP:14739"/>
        <dbReference type="ChEBI" id="CHEBI:13193"/>
        <dbReference type="ChEBI" id="CHEBI:15378"/>
        <dbReference type="ChEBI" id="CHEBI:17319"/>
        <dbReference type="ChEBI" id="CHEBI:17499"/>
        <dbReference type="ChEBI" id="CHEBI:29917"/>
        <dbReference type="ChEBI" id="CHEBI:57844"/>
        <dbReference type="ChEBI" id="CHEBI:57856"/>
        <dbReference type="ChEBI" id="CHEBI:59789"/>
        <dbReference type="ChEBI" id="CHEBI:64428"/>
        <dbReference type="ChEBI" id="CHEBI:74415"/>
        <dbReference type="ChEBI" id="CHEBI:74417"/>
        <dbReference type="EC" id="2.8.4.3"/>
    </reaction>
</comment>
<dbReference type="InterPro" id="IPR023404">
    <property type="entry name" value="rSAM_horseshoe"/>
</dbReference>
<evidence type="ECO:0000256" key="5">
    <source>
        <dbReference type="ARBA" id="ARBA00022723"/>
    </source>
</evidence>
<evidence type="ECO:0000256" key="6">
    <source>
        <dbReference type="ARBA" id="ARBA00023004"/>
    </source>
</evidence>
<dbReference type="PROSITE" id="PS50926">
    <property type="entry name" value="TRAM"/>
    <property type="match status" value="1"/>
</dbReference>
<feature type="binding site" evidence="12">
    <location>
        <position position="12"/>
    </location>
    <ligand>
        <name>[4Fe-4S] cluster</name>
        <dbReference type="ChEBI" id="CHEBI:49883"/>
        <label>1</label>
    </ligand>
</feature>
<dbReference type="Gene3D" id="3.80.30.20">
    <property type="entry name" value="tm_1862 like domain"/>
    <property type="match status" value="1"/>
</dbReference>
<dbReference type="EC" id="2.8.4.3" evidence="8 12"/>
<reference evidence="16" key="1">
    <citation type="submission" date="2020-07" db="EMBL/GenBank/DDBJ databases">
        <title>Huge and variable diversity of episymbiotic CPR bacteria and DPANN archaea in groundwater ecosystems.</title>
        <authorList>
            <person name="He C.Y."/>
            <person name="Keren R."/>
            <person name="Whittaker M."/>
            <person name="Farag I.F."/>
            <person name="Doudna J."/>
            <person name="Cate J.H.D."/>
            <person name="Banfield J.F."/>
        </authorList>
    </citation>
    <scope>NUCLEOTIDE SEQUENCE</scope>
    <source>
        <strain evidence="16">NC_groundwater_1520_Pr4_B-0.1um_53_5</strain>
    </source>
</reference>
<dbReference type="SFLD" id="SFLDS00029">
    <property type="entry name" value="Radical_SAM"/>
    <property type="match status" value="1"/>
</dbReference>
<dbReference type="Pfam" id="PF00919">
    <property type="entry name" value="UPF0004"/>
    <property type="match status" value="1"/>
</dbReference>
<dbReference type="InterPro" id="IPR058240">
    <property type="entry name" value="rSAM_sf"/>
</dbReference>
<dbReference type="PANTHER" id="PTHR43020:SF2">
    <property type="entry name" value="MITOCHONDRIAL TRNA METHYLTHIOTRANSFERASE CDK5RAP1"/>
    <property type="match status" value="1"/>
</dbReference>
<dbReference type="GO" id="GO:0051539">
    <property type="term" value="F:4 iron, 4 sulfur cluster binding"/>
    <property type="evidence" value="ECO:0007669"/>
    <property type="project" value="UniProtKB-UniRule"/>
</dbReference>
<sequence>MPKQFYIETYGCQMNVYDSACISSLLSKAGMTKAGSPEQADAVIINSCAVRGHAEERALGRVAELKGIKSQKPGLKLVLCGCVAQEQGPALLEHYKHLDAALGTKSYAELPAILTRLFADDLQQCRNDIGIFTEETGLIPDFKNQATAHLAIMRGCNNYCSYCIVPYVRGPESSRPAPAILEEMEKLSRQGILEVTLVGQNVNSYHWQEVNFPELLHQACRVGGLERIRFITSHPKDLSDDLIAVMAEQPRVCKHLHLPLQAGSDRILALMNRGYTAEHFISLITKARQAMPGLVLTTDIIAGFPGETEGEFNETLEVAQKIGFDAAFTYKYSERPGTKACGLEGKIPDPEKKNRLNRLIKRQQQITIESNRADIGKTYEVLVEKKSKRSHGQFMGRTNGNKTVAFHSKSKIKPGEMVNVKIQKATQATLVGETV</sequence>
<evidence type="ECO:0000256" key="7">
    <source>
        <dbReference type="ARBA" id="ARBA00023014"/>
    </source>
</evidence>
<evidence type="ECO:0000256" key="4">
    <source>
        <dbReference type="ARBA" id="ARBA00022691"/>
    </source>
</evidence>
<comment type="caution">
    <text evidence="16">The sequence shown here is derived from an EMBL/GenBank/DDBJ whole genome shotgun (WGS) entry which is preliminary data.</text>
</comment>
<dbReference type="InterPro" id="IPR005839">
    <property type="entry name" value="Methylthiotransferase"/>
</dbReference>
<accession>A0A933I8T4</accession>
<comment type="similarity">
    <text evidence="12">Belongs to the methylthiotransferase family. MiaB subfamily.</text>
</comment>
<feature type="binding site" evidence="12">
    <location>
        <position position="160"/>
    </location>
    <ligand>
        <name>[4Fe-4S] cluster</name>
        <dbReference type="ChEBI" id="CHEBI:49883"/>
        <label>2</label>
        <note>4Fe-4S-S-AdoMet</note>
    </ligand>
</feature>
<dbReference type="InterPro" id="IPR013848">
    <property type="entry name" value="Methylthiotransferase_N"/>
</dbReference>
<comment type="cofactor">
    <cofactor evidence="12">
        <name>[4Fe-4S] cluster</name>
        <dbReference type="ChEBI" id="CHEBI:49883"/>
    </cofactor>
    <text evidence="12">Binds 2 [4Fe-4S] clusters. One cluster is coordinated with 3 cysteines and an exchangeable S-adenosyl-L-methionine.</text>
</comment>
<dbReference type="Pfam" id="PF01938">
    <property type="entry name" value="TRAM"/>
    <property type="match status" value="1"/>
</dbReference>
<dbReference type="GO" id="GO:0035597">
    <property type="term" value="F:tRNA-2-methylthio-N(6)-dimethylallyladenosine(37) synthase activity"/>
    <property type="evidence" value="ECO:0007669"/>
    <property type="project" value="UniProtKB-EC"/>
</dbReference>
<protein>
    <recommendedName>
        <fullName evidence="9 12">tRNA-2-methylthio-N(6)-dimethylallyladenosine synthase</fullName>
        <ecNumber evidence="8 12">2.8.4.3</ecNumber>
    </recommendedName>
    <alternativeName>
        <fullName evidence="11 12">(Dimethylallyl)adenosine tRNA methylthiotransferase MiaB</fullName>
    </alternativeName>
    <alternativeName>
        <fullName evidence="10 12">tRNA-i(6)A37 methylthiotransferase</fullName>
    </alternativeName>
</protein>
<keyword evidence="3 12" id="KW-0808">Transferase</keyword>
<evidence type="ECO:0000256" key="3">
    <source>
        <dbReference type="ARBA" id="ARBA00022679"/>
    </source>
</evidence>
<feature type="binding site" evidence="12">
    <location>
        <position position="163"/>
    </location>
    <ligand>
        <name>[4Fe-4S] cluster</name>
        <dbReference type="ChEBI" id="CHEBI:49883"/>
        <label>2</label>
        <note>4Fe-4S-S-AdoMet</note>
    </ligand>
</feature>
<dbReference type="InterPro" id="IPR020612">
    <property type="entry name" value="Methylthiotransferase_CS"/>
</dbReference>
<dbReference type="InterPro" id="IPR007197">
    <property type="entry name" value="rSAM"/>
</dbReference>
<dbReference type="PROSITE" id="PS51449">
    <property type="entry name" value="MTTASE_N"/>
    <property type="match status" value="1"/>
</dbReference>
<feature type="binding site" evidence="12">
    <location>
        <position position="82"/>
    </location>
    <ligand>
        <name>[4Fe-4S] cluster</name>
        <dbReference type="ChEBI" id="CHEBI:49883"/>
        <label>1</label>
    </ligand>
</feature>
<feature type="domain" description="TRAM" evidence="13">
    <location>
        <begin position="372"/>
        <end position="435"/>
    </location>
</feature>
<dbReference type="Gene3D" id="2.40.50.140">
    <property type="entry name" value="Nucleic acid-binding proteins"/>
    <property type="match status" value="1"/>
</dbReference>
<dbReference type="SFLD" id="SFLDF00273">
    <property type="entry name" value="(dimethylallyl)adenosine_tRNA"/>
    <property type="match status" value="1"/>
</dbReference>
<evidence type="ECO:0000256" key="8">
    <source>
        <dbReference type="ARBA" id="ARBA00033765"/>
    </source>
</evidence>
<proteinExistence type="inferred from homology"/>
<dbReference type="PANTHER" id="PTHR43020">
    <property type="entry name" value="CDK5 REGULATORY SUBUNIT-ASSOCIATED PROTEIN 1"/>
    <property type="match status" value="1"/>
</dbReference>
<gene>
    <name evidence="12 16" type="primary">miaB</name>
    <name evidence="16" type="ORF">HY768_01795</name>
</gene>
<comment type="subunit">
    <text evidence="12">Monomer.</text>
</comment>
<dbReference type="InterPro" id="IPR002792">
    <property type="entry name" value="TRAM_dom"/>
</dbReference>
<name>A0A933I8T4_UNCT6</name>
<dbReference type="FunFam" id="3.40.50.12160:FF:000003">
    <property type="entry name" value="CDK5 regulatory subunit-associated protein 1"/>
    <property type="match status" value="1"/>
</dbReference>
<dbReference type="GO" id="GO:0046872">
    <property type="term" value="F:metal ion binding"/>
    <property type="evidence" value="ECO:0007669"/>
    <property type="project" value="UniProtKB-KW"/>
</dbReference>
<dbReference type="SMART" id="SM00729">
    <property type="entry name" value="Elp3"/>
    <property type="match status" value="1"/>
</dbReference>
<keyword evidence="2 12" id="KW-0004">4Fe-4S</keyword>